<name>A0ABT7VTN4_9GAMM</name>
<sequence length="181" mass="20757">KKRFLCLFIILTSLLSACVEHEMTDLKKYVSKIKARKNPPIEPIPEYKHIPNYYYGVDNLPNPFIAFIQEEIYIYPPPSPPEEGKPGCPKKQKWRVQTGLERMPLDALQMVGTLEATGTLWALVASKTDGTIYQVKQHDYIGVNEGKIINITHGKIDVLEQLPDDEKCWKKKTTTMIRISQ</sequence>
<gene>
    <name evidence="2" type="ORF">QUF54_06160</name>
</gene>
<evidence type="ECO:0000313" key="2">
    <source>
        <dbReference type="EMBL" id="MDM8562922.1"/>
    </source>
</evidence>
<dbReference type="Pfam" id="PF04351">
    <property type="entry name" value="PilP"/>
    <property type="match status" value="1"/>
</dbReference>
<dbReference type="InterPro" id="IPR007446">
    <property type="entry name" value="PilP"/>
</dbReference>
<reference evidence="2" key="1">
    <citation type="submission" date="2023-06" db="EMBL/GenBank/DDBJ databases">
        <title>Uncultivated large filamentous bacteria from sulfidic sediments reveal new species and different genomic features in energy metabolism and defense.</title>
        <authorList>
            <person name="Fonseca A."/>
        </authorList>
    </citation>
    <scope>NUCLEOTIDE SEQUENCE</scope>
    <source>
        <strain evidence="2">HSG4</strain>
    </source>
</reference>
<feature type="chain" id="PRO_5046509095" evidence="1">
    <location>
        <begin position="18"/>
        <end position="181"/>
    </location>
</feature>
<dbReference type="Proteomes" id="UP001171945">
    <property type="component" value="Unassembled WGS sequence"/>
</dbReference>
<keyword evidence="3" id="KW-1185">Reference proteome</keyword>
<feature type="non-terminal residue" evidence="2">
    <location>
        <position position="1"/>
    </location>
</feature>
<evidence type="ECO:0000256" key="1">
    <source>
        <dbReference type="SAM" id="SignalP"/>
    </source>
</evidence>
<comment type="caution">
    <text evidence="2">The sequence shown here is derived from an EMBL/GenBank/DDBJ whole genome shotgun (WGS) entry which is preliminary data.</text>
</comment>
<dbReference type="EMBL" id="JAUCGM010000352">
    <property type="protein sequence ID" value="MDM8562922.1"/>
    <property type="molecule type" value="Genomic_DNA"/>
</dbReference>
<organism evidence="2 3">
    <name type="scientific">Candidatus Marithioploca araucensis</name>
    <dbReference type="NCBI Taxonomy" id="70273"/>
    <lineage>
        <taxon>Bacteria</taxon>
        <taxon>Pseudomonadati</taxon>
        <taxon>Pseudomonadota</taxon>
        <taxon>Gammaproteobacteria</taxon>
        <taxon>Thiotrichales</taxon>
        <taxon>Thiotrichaceae</taxon>
        <taxon>Candidatus Marithioploca</taxon>
    </lineage>
</organism>
<dbReference type="Gene3D" id="2.30.30.830">
    <property type="match status" value="1"/>
</dbReference>
<proteinExistence type="predicted"/>
<feature type="signal peptide" evidence="1">
    <location>
        <begin position="1"/>
        <end position="17"/>
    </location>
</feature>
<evidence type="ECO:0000313" key="3">
    <source>
        <dbReference type="Proteomes" id="UP001171945"/>
    </source>
</evidence>
<accession>A0ABT7VTN4</accession>
<keyword evidence="1" id="KW-0732">Signal</keyword>
<protein>
    <submittedName>
        <fullName evidence="2">Pilus assembly protein PilP</fullName>
    </submittedName>
</protein>